<dbReference type="Gene3D" id="3.30.560.10">
    <property type="entry name" value="Glucose Oxidase, domain 3"/>
    <property type="match status" value="1"/>
</dbReference>
<feature type="domain" description="Glucose-methanol-choline oxidoreductase N-terminal" evidence="5">
    <location>
        <begin position="84"/>
        <end position="107"/>
    </location>
</feature>
<proteinExistence type="inferred from homology"/>
<dbReference type="GO" id="GO:0016614">
    <property type="term" value="F:oxidoreductase activity, acting on CH-OH group of donors"/>
    <property type="evidence" value="ECO:0007669"/>
    <property type="project" value="InterPro"/>
</dbReference>
<keyword evidence="4" id="KW-0274">FAD</keyword>
<dbReference type="Pfam" id="PF00732">
    <property type="entry name" value="GMC_oxred_N"/>
    <property type="match status" value="1"/>
</dbReference>
<protein>
    <recommendedName>
        <fullName evidence="5">Glucose-methanol-choline oxidoreductase N-terminal domain-containing protein</fullName>
    </recommendedName>
</protein>
<gene>
    <name evidence="6" type="ORF">METZ01_LOCUS316715</name>
</gene>
<dbReference type="Gene3D" id="3.50.50.60">
    <property type="entry name" value="FAD/NAD(P)-binding domain"/>
    <property type="match status" value="1"/>
</dbReference>
<dbReference type="InterPro" id="IPR036188">
    <property type="entry name" value="FAD/NAD-bd_sf"/>
</dbReference>
<evidence type="ECO:0000313" key="6">
    <source>
        <dbReference type="EMBL" id="SVC63861.1"/>
    </source>
</evidence>
<dbReference type="SUPFAM" id="SSF51905">
    <property type="entry name" value="FAD/NAD(P)-binding domain"/>
    <property type="match status" value="1"/>
</dbReference>
<dbReference type="EMBL" id="UINC01102328">
    <property type="protein sequence ID" value="SVC63861.1"/>
    <property type="molecule type" value="Genomic_DNA"/>
</dbReference>
<name>A0A382NWA7_9ZZZZ</name>
<evidence type="ECO:0000259" key="5">
    <source>
        <dbReference type="PROSITE" id="PS00623"/>
    </source>
</evidence>
<evidence type="ECO:0000256" key="1">
    <source>
        <dbReference type="ARBA" id="ARBA00001974"/>
    </source>
</evidence>
<evidence type="ECO:0000256" key="3">
    <source>
        <dbReference type="ARBA" id="ARBA00022630"/>
    </source>
</evidence>
<dbReference type="PANTHER" id="PTHR11552">
    <property type="entry name" value="GLUCOSE-METHANOL-CHOLINE GMC OXIDOREDUCTASE"/>
    <property type="match status" value="1"/>
</dbReference>
<comment type="similarity">
    <text evidence="2">Belongs to the GMC oxidoreductase family.</text>
</comment>
<organism evidence="6">
    <name type="scientific">marine metagenome</name>
    <dbReference type="NCBI Taxonomy" id="408172"/>
    <lineage>
        <taxon>unclassified sequences</taxon>
        <taxon>metagenomes</taxon>
        <taxon>ecological metagenomes</taxon>
    </lineage>
</organism>
<dbReference type="InterPro" id="IPR012132">
    <property type="entry name" value="GMC_OxRdtase"/>
</dbReference>
<comment type="cofactor">
    <cofactor evidence="1">
        <name>FAD</name>
        <dbReference type="ChEBI" id="CHEBI:57692"/>
    </cofactor>
</comment>
<feature type="non-terminal residue" evidence="6">
    <location>
        <position position="113"/>
    </location>
</feature>
<dbReference type="AlphaFoldDB" id="A0A382NWA7"/>
<dbReference type="PANTHER" id="PTHR11552:SF147">
    <property type="entry name" value="CHOLINE DEHYDROGENASE, MITOCHONDRIAL"/>
    <property type="match status" value="1"/>
</dbReference>
<evidence type="ECO:0000256" key="4">
    <source>
        <dbReference type="ARBA" id="ARBA00022827"/>
    </source>
</evidence>
<reference evidence="6" key="1">
    <citation type="submission" date="2018-05" db="EMBL/GenBank/DDBJ databases">
        <authorList>
            <person name="Lanie J.A."/>
            <person name="Ng W.-L."/>
            <person name="Kazmierczak K.M."/>
            <person name="Andrzejewski T.M."/>
            <person name="Davidsen T.M."/>
            <person name="Wayne K.J."/>
            <person name="Tettelin H."/>
            <person name="Glass J.I."/>
            <person name="Rusch D."/>
            <person name="Podicherti R."/>
            <person name="Tsui H.-C.T."/>
            <person name="Winkler M.E."/>
        </authorList>
    </citation>
    <scope>NUCLEOTIDE SEQUENCE</scope>
</reference>
<dbReference type="PROSITE" id="PS00623">
    <property type="entry name" value="GMC_OXRED_1"/>
    <property type="match status" value="1"/>
</dbReference>
<dbReference type="InterPro" id="IPR000172">
    <property type="entry name" value="GMC_OxRdtase_N"/>
</dbReference>
<sequence length="113" mass="12164">MSTVNGQPDYIVVGAGSAGAALAYRLTENPQTSVLLVEAGKAAHPYARMPISFGLFIDRTGVNWRYFSEPEEGTKNRVIPVPRGKMLGGSSSINGLVYVRGQTLDYDTWGQLG</sequence>
<evidence type="ECO:0000256" key="2">
    <source>
        <dbReference type="ARBA" id="ARBA00010790"/>
    </source>
</evidence>
<keyword evidence="3" id="KW-0285">Flavoprotein</keyword>
<dbReference type="GO" id="GO:0050660">
    <property type="term" value="F:flavin adenine dinucleotide binding"/>
    <property type="evidence" value="ECO:0007669"/>
    <property type="project" value="InterPro"/>
</dbReference>
<accession>A0A382NWA7</accession>